<dbReference type="AlphaFoldDB" id="A0A511MCU0"/>
<evidence type="ECO:0000313" key="4">
    <source>
        <dbReference type="Proteomes" id="UP000321424"/>
    </source>
</evidence>
<organism evidence="3 4">
    <name type="scientific">Nocardia ninae NBRC 108245</name>
    <dbReference type="NCBI Taxonomy" id="1210091"/>
    <lineage>
        <taxon>Bacteria</taxon>
        <taxon>Bacillati</taxon>
        <taxon>Actinomycetota</taxon>
        <taxon>Actinomycetes</taxon>
        <taxon>Mycobacteriales</taxon>
        <taxon>Nocardiaceae</taxon>
        <taxon>Nocardia</taxon>
    </lineage>
</organism>
<dbReference type="PANTHER" id="PTHR47016:SF5">
    <property type="entry name" value="CLP DOMAIN SUPERFAMILY PROTEIN"/>
    <property type="match status" value="1"/>
</dbReference>
<dbReference type="InterPro" id="IPR044217">
    <property type="entry name" value="CLPT1/2"/>
</dbReference>
<name>A0A511MCU0_9NOCA</name>
<dbReference type="RefSeq" id="WP_147129975.1">
    <property type="nucleotide sequence ID" value="NZ_BJXA01000012.1"/>
</dbReference>
<dbReference type="OrthoDB" id="3628183at2"/>
<evidence type="ECO:0000259" key="2">
    <source>
        <dbReference type="PROSITE" id="PS51903"/>
    </source>
</evidence>
<dbReference type="EMBL" id="BJXA01000012">
    <property type="protein sequence ID" value="GEM37908.1"/>
    <property type="molecule type" value="Genomic_DNA"/>
</dbReference>
<feature type="domain" description="Clp R" evidence="2">
    <location>
        <begin position="159"/>
        <end position="228"/>
    </location>
</feature>
<comment type="caution">
    <text evidence="3">The sequence shown here is derived from an EMBL/GenBank/DDBJ whole genome shotgun (WGS) entry which is preliminary data.</text>
</comment>
<feature type="domain" description="Clp R" evidence="2">
    <location>
        <begin position="2"/>
        <end position="152"/>
    </location>
</feature>
<dbReference type="InterPro" id="IPR004176">
    <property type="entry name" value="Clp_R_N"/>
</dbReference>
<dbReference type="SUPFAM" id="SSF81923">
    <property type="entry name" value="Double Clp-N motif"/>
    <property type="match status" value="2"/>
</dbReference>
<keyword evidence="4" id="KW-1185">Reference proteome</keyword>
<evidence type="ECO:0000313" key="3">
    <source>
        <dbReference type="EMBL" id="GEM37908.1"/>
    </source>
</evidence>
<gene>
    <name evidence="3" type="ORF">NN4_24270</name>
</gene>
<dbReference type="PANTHER" id="PTHR47016">
    <property type="entry name" value="ATP-DEPENDENT CLP PROTEASE ATP-BINDING SUBUNIT CLPT1, CHLOROPLASTIC"/>
    <property type="match status" value="1"/>
</dbReference>
<dbReference type="Pfam" id="PF02861">
    <property type="entry name" value="Clp_N"/>
    <property type="match status" value="2"/>
</dbReference>
<dbReference type="Gene3D" id="1.10.1780.10">
    <property type="entry name" value="Clp, N-terminal domain"/>
    <property type="match status" value="2"/>
</dbReference>
<dbReference type="InterPro" id="IPR036628">
    <property type="entry name" value="Clp_N_dom_sf"/>
</dbReference>
<accession>A0A511MCU0</accession>
<keyword evidence="1" id="KW-0677">Repeat</keyword>
<dbReference type="Proteomes" id="UP000321424">
    <property type="component" value="Unassembled WGS sequence"/>
</dbReference>
<dbReference type="PROSITE" id="PS51903">
    <property type="entry name" value="CLP_R"/>
    <property type="match status" value="2"/>
</dbReference>
<proteinExistence type="predicted"/>
<evidence type="ECO:0000256" key="1">
    <source>
        <dbReference type="PROSITE-ProRule" id="PRU01251"/>
    </source>
</evidence>
<sequence length="228" mass="24500">MFERFSDQARRVIVLTQEEAREHGHDYIGPEHMLLAILRACEIGSAATTARALAELGIEPAAARVQIALTPGTADYSVSGNIPFTKQARKALENSLREARALNHAHIEASDLLLALTSTADDEPDTPIAAAVDALGLGHEKLRRALAAVATHPASAPVNPRFTPLVLRALARADTEAHKTSNSRADTGHLMLGLLAHEDEVVHPALRALGIDPQQLATEVLNRLPRKD</sequence>
<reference evidence="3 4" key="1">
    <citation type="submission" date="2019-07" db="EMBL/GenBank/DDBJ databases">
        <title>Whole genome shotgun sequence of Nocardia ninae NBRC 108245.</title>
        <authorList>
            <person name="Hosoyama A."/>
            <person name="Uohara A."/>
            <person name="Ohji S."/>
            <person name="Ichikawa N."/>
        </authorList>
    </citation>
    <scope>NUCLEOTIDE SEQUENCE [LARGE SCALE GENOMIC DNA]</scope>
    <source>
        <strain evidence="3 4">NBRC 108245</strain>
    </source>
</reference>
<protein>
    <recommendedName>
        <fullName evidence="2">Clp R domain-containing protein</fullName>
    </recommendedName>
</protein>